<name>A0A953T1K5_9BURK</name>
<dbReference type="EMBL" id="JAHXRI010000001">
    <property type="protein sequence ID" value="MBZ1349400.1"/>
    <property type="molecule type" value="Genomic_DNA"/>
</dbReference>
<dbReference type="InterPro" id="IPR042100">
    <property type="entry name" value="Bug_dom1"/>
</dbReference>
<dbReference type="Gene3D" id="3.40.190.10">
    <property type="entry name" value="Periplasmic binding protein-like II"/>
    <property type="match status" value="1"/>
</dbReference>
<organism evidence="3 4">
    <name type="scientific">Zwartia hollandica</name>
    <dbReference type="NCBI Taxonomy" id="324606"/>
    <lineage>
        <taxon>Bacteria</taxon>
        <taxon>Pseudomonadati</taxon>
        <taxon>Pseudomonadota</taxon>
        <taxon>Betaproteobacteria</taxon>
        <taxon>Burkholderiales</taxon>
        <taxon>Alcaligenaceae</taxon>
        <taxon>Zwartia</taxon>
    </lineage>
</organism>
<dbReference type="PANTHER" id="PTHR42928">
    <property type="entry name" value="TRICARBOXYLATE-BINDING PROTEIN"/>
    <property type="match status" value="1"/>
</dbReference>
<gene>
    <name evidence="3" type="ORF">KZZ10_01965</name>
</gene>
<dbReference type="InterPro" id="IPR005064">
    <property type="entry name" value="BUG"/>
</dbReference>
<protein>
    <submittedName>
        <fullName evidence="3">Tripartite tricarboxylate transporter substrate binding protein</fullName>
    </submittedName>
</protein>
<dbReference type="Gene3D" id="3.40.190.150">
    <property type="entry name" value="Bordetella uptake gene, domain 1"/>
    <property type="match status" value="1"/>
</dbReference>
<dbReference type="Pfam" id="PF03401">
    <property type="entry name" value="TctC"/>
    <property type="match status" value="1"/>
</dbReference>
<evidence type="ECO:0000256" key="1">
    <source>
        <dbReference type="ARBA" id="ARBA00006987"/>
    </source>
</evidence>
<keyword evidence="4" id="KW-1185">Reference proteome</keyword>
<reference evidence="3" key="1">
    <citation type="submission" date="2021-07" db="EMBL/GenBank/DDBJ databases">
        <title>New genus and species of the family Alcaligenaceae.</title>
        <authorList>
            <person name="Hahn M.W."/>
        </authorList>
    </citation>
    <scope>NUCLEOTIDE SEQUENCE</scope>
    <source>
        <strain evidence="3">LF4-65</strain>
    </source>
</reference>
<dbReference type="RefSeq" id="WP_259659801.1">
    <property type="nucleotide sequence ID" value="NZ_JAHXRI010000001.1"/>
</dbReference>
<dbReference type="AlphaFoldDB" id="A0A953T1K5"/>
<feature type="chain" id="PRO_5038097058" evidence="2">
    <location>
        <begin position="25"/>
        <end position="328"/>
    </location>
</feature>
<comment type="similarity">
    <text evidence="1">Belongs to the UPF0065 (bug) family.</text>
</comment>
<evidence type="ECO:0000256" key="2">
    <source>
        <dbReference type="SAM" id="SignalP"/>
    </source>
</evidence>
<feature type="signal peptide" evidence="2">
    <location>
        <begin position="1"/>
        <end position="24"/>
    </location>
</feature>
<comment type="caution">
    <text evidence="3">The sequence shown here is derived from an EMBL/GenBank/DDBJ whole genome shotgun (WGS) entry which is preliminary data.</text>
</comment>
<proteinExistence type="inferred from homology"/>
<sequence>MKLFSKILCIVGLIGATAFGSAQAQPTSAKDYPDRSVKFIVPFPPGGAADVFARLVAQKLTDKWKQTVLVENKPGAGGRIATQFVATAPADGYTFLVVTVGHAVNPSLYNNLPYKTEQDFKTVAMLADLPSMLVVNNDLPVSNVKELIALAKAQPGKLTYASSGNATTSHVAAAMLANAESVELVHIPYKGSAPAITDMISGRVNIMIDPIATALPHVKSGKLKALAVSTPNRSPLVPQLPTIAESGVPGYDFSAWFLLLAPSGVPNNLINKVNADIAEAMKDPELLKTYETRGAQAGSGTPESLSKFLTNEIKRFATLVEKTGMKAE</sequence>
<dbReference type="Proteomes" id="UP000739565">
    <property type="component" value="Unassembled WGS sequence"/>
</dbReference>
<accession>A0A953T1K5</accession>
<dbReference type="PIRSF" id="PIRSF017082">
    <property type="entry name" value="YflP"/>
    <property type="match status" value="1"/>
</dbReference>
<evidence type="ECO:0000313" key="3">
    <source>
        <dbReference type="EMBL" id="MBZ1349400.1"/>
    </source>
</evidence>
<keyword evidence="2" id="KW-0732">Signal</keyword>
<evidence type="ECO:0000313" key="4">
    <source>
        <dbReference type="Proteomes" id="UP000739565"/>
    </source>
</evidence>
<dbReference type="CDD" id="cd13578">
    <property type="entry name" value="PBP2_Bug27"/>
    <property type="match status" value="1"/>
</dbReference>
<dbReference type="SUPFAM" id="SSF53850">
    <property type="entry name" value="Periplasmic binding protein-like II"/>
    <property type="match status" value="1"/>
</dbReference>
<dbReference type="PANTHER" id="PTHR42928:SF5">
    <property type="entry name" value="BLR1237 PROTEIN"/>
    <property type="match status" value="1"/>
</dbReference>